<feature type="signal peptide" evidence="1">
    <location>
        <begin position="1"/>
        <end position="22"/>
    </location>
</feature>
<protein>
    <submittedName>
        <fullName evidence="2">DUF4625 domain-containing protein</fullName>
    </submittedName>
</protein>
<keyword evidence="1" id="KW-0732">Signal</keyword>
<feature type="chain" id="PRO_5014267165" evidence="1">
    <location>
        <begin position="23"/>
        <end position="162"/>
    </location>
</feature>
<evidence type="ECO:0000313" key="3">
    <source>
        <dbReference type="EMBL" id="SCQ18816.1"/>
    </source>
</evidence>
<accession>A0A1D3UF93</accession>
<name>A0A1D3UF93_TANFO</name>
<dbReference type="EMBL" id="FMMM01000021">
    <property type="protein sequence ID" value="SCQ18816.1"/>
    <property type="molecule type" value="Genomic_DNA"/>
</dbReference>
<dbReference type="OrthoDB" id="670730at2"/>
<evidence type="ECO:0000313" key="2">
    <source>
        <dbReference type="EMBL" id="PDP44974.1"/>
    </source>
</evidence>
<gene>
    <name evidence="2" type="ORF">CLI86_01140</name>
    <name evidence="3" type="ORF">TFUB20_00479</name>
</gene>
<dbReference type="EMBL" id="NSLJ01000002">
    <property type="protein sequence ID" value="PDP44974.1"/>
    <property type="molecule type" value="Genomic_DNA"/>
</dbReference>
<dbReference type="AlphaFoldDB" id="A0A1D3UF93"/>
<proteinExistence type="predicted"/>
<dbReference type="Proteomes" id="UP000182057">
    <property type="component" value="Unassembled WGS sequence"/>
</dbReference>
<dbReference type="InterPro" id="IPR027829">
    <property type="entry name" value="DUF4625"/>
</dbReference>
<evidence type="ECO:0000256" key="1">
    <source>
        <dbReference type="SAM" id="SignalP"/>
    </source>
</evidence>
<dbReference type="GeneID" id="34757884"/>
<dbReference type="RefSeq" id="WP_041590593.1">
    <property type="nucleotide sequence ID" value="NZ_CAJPTF010000011.1"/>
</dbReference>
<evidence type="ECO:0000313" key="5">
    <source>
        <dbReference type="Proteomes" id="UP000219259"/>
    </source>
</evidence>
<evidence type="ECO:0000313" key="4">
    <source>
        <dbReference type="Proteomes" id="UP000182057"/>
    </source>
</evidence>
<dbReference type="Pfam" id="PF15418">
    <property type="entry name" value="DUF4625"/>
    <property type="match status" value="1"/>
</dbReference>
<dbReference type="Proteomes" id="UP000219259">
    <property type="component" value="Unassembled WGS sequence"/>
</dbReference>
<reference evidence="2 5" key="2">
    <citation type="submission" date="2017-09" db="EMBL/GenBank/DDBJ databases">
        <title>Phase variable restriction modification systems are present in the genome sequences of periodontal pathogens Prevotella intermedia, Tannerella forsythia and Porphyromonas gingivalis.</title>
        <authorList>
            <person name="Haigh R.D."/>
            <person name="Crawford L."/>
            <person name="Ralph J."/>
            <person name="Wanford J."/>
            <person name="Vartoukian S.R."/>
            <person name="Hijazib K."/>
            <person name="Wade W."/>
            <person name="Oggioni M.R."/>
        </authorList>
    </citation>
    <scope>NUCLEOTIDE SEQUENCE [LARGE SCALE GENOMIC DNA]</scope>
    <source>
        <strain evidence="2 5">WW11663</strain>
    </source>
</reference>
<organism evidence="3 4">
    <name type="scientific">Tannerella forsythia</name>
    <name type="common">Bacteroides forsythus</name>
    <dbReference type="NCBI Taxonomy" id="28112"/>
    <lineage>
        <taxon>Bacteria</taxon>
        <taxon>Pseudomonadati</taxon>
        <taxon>Bacteroidota</taxon>
        <taxon>Bacteroidia</taxon>
        <taxon>Bacteroidales</taxon>
        <taxon>Tannerellaceae</taxon>
        <taxon>Tannerella</taxon>
    </lineage>
</organism>
<sequence precursor="true">MRKKFYFSAVCLLAASSFMLVSCDKDEKADVTKPEIKLNAPKEGAVLKIGDKHGVHFDMDLSDDVMLKSYLIEIHSNFDNHTHTKSGDGTVAFSFKKSYDVSGKKNAHIHHHDIQIPENATPGKYHLMVYCTDAAGNEQRIPERNIVLSKDAPDHDGHHHEH</sequence>
<dbReference type="PROSITE" id="PS51257">
    <property type="entry name" value="PROKAR_LIPOPROTEIN"/>
    <property type="match status" value="1"/>
</dbReference>
<reference evidence="3 4" key="1">
    <citation type="submission" date="2016-09" db="EMBL/GenBank/DDBJ databases">
        <authorList>
            <person name="Capua I."/>
            <person name="De Benedictis P."/>
            <person name="Joannis T."/>
            <person name="Lombin L.H."/>
            <person name="Cattoli G."/>
        </authorList>
    </citation>
    <scope>NUCLEOTIDE SEQUENCE [LARGE SCALE GENOMIC DNA]</scope>
    <source>
        <strain evidence="3 4">UB20</strain>
    </source>
</reference>